<dbReference type="EC" id="2.6.1.39" evidence="1"/>
<dbReference type="KEGG" id="och:CES85_3455"/>
<geneLocation type="plasmid" evidence="1 2">
    <name>unnamed1</name>
</geneLocation>
<name>A0A248UMM8_9HYPH</name>
<keyword evidence="1" id="KW-0808">Transferase</keyword>
<dbReference type="GO" id="GO:0047536">
    <property type="term" value="F:2-aminoadipate transaminase activity"/>
    <property type="evidence" value="ECO:0007669"/>
    <property type="project" value="UniProtKB-EC"/>
</dbReference>
<dbReference type="InterPro" id="IPR015421">
    <property type="entry name" value="PyrdxlP-dep_Trfase_major"/>
</dbReference>
<dbReference type="SUPFAM" id="SSF53383">
    <property type="entry name" value="PLP-dependent transferases"/>
    <property type="match status" value="1"/>
</dbReference>
<dbReference type="AlphaFoldDB" id="A0A248UMM8"/>
<proteinExistence type="predicted"/>
<dbReference type="PANTHER" id="PTHR46577:SF1">
    <property type="entry name" value="HTH-TYPE TRANSCRIPTIONAL REGULATORY PROTEIN GABR"/>
    <property type="match status" value="1"/>
</dbReference>
<protein>
    <submittedName>
        <fullName evidence="1">GntR family transcriptional regulator domain protein</fullName>
        <ecNumber evidence="1">2.6.1.39</ecNumber>
    </submittedName>
</protein>
<dbReference type="EMBL" id="CP022605">
    <property type="protein sequence ID" value="ASV88107.1"/>
    <property type="molecule type" value="Genomic_DNA"/>
</dbReference>
<sequence length="40" mass="4569">MACVQSLDRHDRTIYIGTFTKSLFPGLRIGYMVLPPQPVF</sequence>
<keyword evidence="1" id="KW-0032">Aminotransferase</keyword>
<organism evidence="1 2">
    <name type="scientific">Ochrobactrum quorumnocens</name>
    <dbReference type="NCBI Taxonomy" id="271865"/>
    <lineage>
        <taxon>Bacteria</taxon>
        <taxon>Pseudomonadati</taxon>
        <taxon>Pseudomonadota</taxon>
        <taxon>Alphaproteobacteria</taxon>
        <taxon>Hyphomicrobiales</taxon>
        <taxon>Brucellaceae</taxon>
        <taxon>Brucella/Ochrobactrum group</taxon>
        <taxon>Ochrobactrum</taxon>
    </lineage>
</organism>
<dbReference type="Proteomes" id="UP000215256">
    <property type="component" value="Plasmid unnamed1"/>
</dbReference>
<evidence type="ECO:0000313" key="1">
    <source>
        <dbReference type="EMBL" id="ASV88107.1"/>
    </source>
</evidence>
<reference evidence="1 2" key="1">
    <citation type="submission" date="2017-07" db="EMBL/GenBank/DDBJ databases">
        <title>Phylogenetic study on the rhizospheric bacterium Ochrobactrum sp. A44.</title>
        <authorList>
            <person name="Krzyzanowska D.M."/>
            <person name="Ossowicki A."/>
            <person name="Rajewska M."/>
            <person name="Maciag T."/>
            <person name="Kaczynski Z."/>
            <person name="Czerwicka M."/>
            <person name="Jafra S."/>
        </authorList>
    </citation>
    <scope>NUCLEOTIDE SEQUENCE [LARGE SCALE GENOMIC DNA]</scope>
    <source>
        <strain evidence="1 2">A44</strain>
        <plasmid evidence="1 2">unnamed1</plasmid>
    </source>
</reference>
<gene>
    <name evidence="1" type="primary">gntR3</name>
    <name evidence="1" type="ORF">CES85_3455</name>
</gene>
<dbReference type="InterPro" id="IPR051446">
    <property type="entry name" value="HTH_trans_reg/aminotransferase"/>
</dbReference>
<dbReference type="InterPro" id="IPR015424">
    <property type="entry name" value="PyrdxlP-dep_Trfase"/>
</dbReference>
<accession>A0A248UMM8</accession>
<dbReference type="PANTHER" id="PTHR46577">
    <property type="entry name" value="HTH-TYPE TRANSCRIPTIONAL REGULATORY PROTEIN GABR"/>
    <property type="match status" value="1"/>
</dbReference>
<evidence type="ECO:0000313" key="2">
    <source>
        <dbReference type="Proteomes" id="UP000215256"/>
    </source>
</evidence>
<dbReference type="Gene3D" id="3.40.640.10">
    <property type="entry name" value="Type I PLP-dependent aspartate aminotransferase-like (Major domain)"/>
    <property type="match status" value="1"/>
</dbReference>
<keyword evidence="1" id="KW-0614">Plasmid</keyword>